<organism evidence="2 3">
    <name type="scientific">Cryomyces antarcticus</name>
    <dbReference type="NCBI Taxonomy" id="329879"/>
    <lineage>
        <taxon>Eukaryota</taxon>
        <taxon>Fungi</taxon>
        <taxon>Dikarya</taxon>
        <taxon>Ascomycota</taxon>
        <taxon>Pezizomycotina</taxon>
        <taxon>Dothideomycetes</taxon>
        <taxon>Dothideomycetes incertae sedis</taxon>
        <taxon>Cryomyces</taxon>
    </lineage>
</organism>
<dbReference type="Gene3D" id="1.20.58.1070">
    <property type="match status" value="1"/>
</dbReference>
<dbReference type="Pfam" id="PF04938">
    <property type="entry name" value="SIP1"/>
    <property type="match status" value="1"/>
</dbReference>
<dbReference type="EMBL" id="JAVRRA010000313">
    <property type="protein sequence ID" value="KAK5288825.1"/>
    <property type="molecule type" value="Genomic_DNA"/>
</dbReference>
<dbReference type="InterPro" id="IPR035426">
    <property type="entry name" value="Gemin2/Brr1"/>
</dbReference>
<accession>A0ABR0M7C6</accession>
<feature type="region of interest" description="Disordered" evidence="1">
    <location>
        <begin position="1"/>
        <end position="68"/>
    </location>
</feature>
<dbReference type="Proteomes" id="UP001357485">
    <property type="component" value="Unassembled WGS sequence"/>
</dbReference>
<feature type="region of interest" description="Disordered" evidence="1">
    <location>
        <begin position="301"/>
        <end position="356"/>
    </location>
</feature>
<feature type="compositionally biased region" description="Polar residues" evidence="1">
    <location>
        <begin position="29"/>
        <end position="39"/>
    </location>
</feature>
<feature type="compositionally biased region" description="Basic residues" evidence="1">
    <location>
        <begin position="1"/>
        <end position="10"/>
    </location>
</feature>
<sequence length="541" mass="58103">MATDSKKRKNVAVTVDGALYNKRQRPDHFSTNGHLSNPHNDVDDRATARATQHSNNKTPGGPRGILPVLDDYDEEDGVDDDETYEAMRYLTGVRNEAYGRDLLVLPDNEPSIKIYGSSDSRGYYENGAYVVAPQFGPFLPHPDPGSSDPTSNGSDDRRVPGSPQSAYRARLLERFLAHRTRLRSAPPPHAIAALDRQHPISLPANSRPAFQEWKRLLRTTIPRPAQLASMDVGTVLRLLKLSTNLLRRRQNVDRAVGAWIWGLLGRLGDVGWLSSDDVGVIRDLGKRAVWVGLGFRDGAVADQTEQFDEEEGEGGDEVEHEEDEGEGIGEALGDGEEDMMPEEVDEGETNGPDQLLGEDLSVLKSQAASAAQPVTGPHDLTDPASTVADEASLSALDQPTTTTSSHTPPAATATPSPAPSPADTPSAPALEAAKARLMARFATTSTPLSALLDEHSAAADDDDDEPAEPAVRDKEPNSADDHDDNVGEDEAASAVPNQSTRATLDIILTIAGEFFGQRDLLEFREEWVDVGAGGGGGRGLV</sequence>
<feature type="compositionally biased region" description="Low complexity" evidence="1">
    <location>
        <begin position="399"/>
        <end position="415"/>
    </location>
</feature>
<feature type="compositionally biased region" description="Polar residues" evidence="1">
    <location>
        <begin position="49"/>
        <end position="58"/>
    </location>
</feature>
<comment type="caution">
    <text evidence="2">The sequence shown here is derived from an EMBL/GenBank/DDBJ whole genome shotgun (WGS) entry which is preliminary data.</text>
</comment>
<protein>
    <submittedName>
        <fullName evidence="2">Uncharacterized protein</fullName>
    </submittedName>
</protein>
<evidence type="ECO:0000313" key="3">
    <source>
        <dbReference type="Proteomes" id="UP001357485"/>
    </source>
</evidence>
<gene>
    <name evidence="2" type="ORF">LTR16_003200</name>
</gene>
<feature type="region of interest" description="Disordered" evidence="1">
    <location>
        <begin position="450"/>
        <end position="497"/>
    </location>
</feature>
<keyword evidence="3" id="KW-1185">Reference proteome</keyword>
<evidence type="ECO:0000313" key="2">
    <source>
        <dbReference type="EMBL" id="KAK5288825.1"/>
    </source>
</evidence>
<proteinExistence type="predicted"/>
<reference evidence="2 3" key="1">
    <citation type="submission" date="2023-08" db="EMBL/GenBank/DDBJ databases">
        <title>Black Yeasts Isolated from many extreme environments.</title>
        <authorList>
            <person name="Coleine C."/>
            <person name="Stajich J.E."/>
            <person name="Selbmann L."/>
        </authorList>
    </citation>
    <scope>NUCLEOTIDE SEQUENCE [LARGE SCALE GENOMIC DNA]</scope>
    <source>
        <strain evidence="2 3">CCFEE 536</strain>
    </source>
</reference>
<feature type="compositionally biased region" description="Acidic residues" evidence="1">
    <location>
        <begin position="305"/>
        <end position="348"/>
    </location>
</feature>
<feature type="region of interest" description="Disordered" evidence="1">
    <location>
        <begin position="396"/>
        <end position="427"/>
    </location>
</feature>
<feature type="compositionally biased region" description="Acidic residues" evidence="1">
    <location>
        <begin position="481"/>
        <end position="491"/>
    </location>
</feature>
<feature type="region of interest" description="Disordered" evidence="1">
    <location>
        <begin position="135"/>
        <end position="163"/>
    </location>
</feature>
<evidence type="ECO:0000256" key="1">
    <source>
        <dbReference type="SAM" id="MobiDB-lite"/>
    </source>
</evidence>
<feature type="compositionally biased region" description="Basic and acidic residues" evidence="1">
    <location>
        <begin position="470"/>
        <end position="480"/>
    </location>
</feature>
<name>A0ABR0M7C6_9PEZI</name>